<evidence type="ECO:0000256" key="5">
    <source>
        <dbReference type="ARBA" id="ARBA00023018"/>
    </source>
</evidence>
<feature type="domain" description="Neurotransmitter-gated ion-channel ligand-binding" evidence="15">
    <location>
        <begin position="931"/>
        <end position="1138"/>
    </location>
</feature>
<evidence type="ECO:0000313" key="17">
    <source>
        <dbReference type="EMBL" id="CAH3023468.1"/>
    </source>
</evidence>
<feature type="transmembrane region" description="Helical" evidence="14">
    <location>
        <begin position="236"/>
        <end position="256"/>
    </location>
</feature>
<dbReference type="PRINTS" id="PR00254">
    <property type="entry name" value="NICOTINICR"/>
</dbReference>
<comment type="caution">
    <text evidence="14">Lacks conserved residue(s) required for the propagation of feature annotation.</text>
</comment>
<evidence type="ECO:0000256" key="10">
    <source>
        <dbReference type="ARBA" id="ARBA00023180"/>
    </source>
</evidence>
<keyword evidence="1 14" id="KW-0813">Transport</keyword>
<dbReference type="PROSITE" id="PS00236">
    <property type="entry name" value="NEUROTR_ION_CHANNEL"/>
    <property type="match status" value="3"/>
</dbReference>
<dbReference type="InterPro" id="IPR006202">
    <property type="entry name" value="Neur_chan_lig-bd"/>
</dbReference>
<comment type="similarity">
    <text evidence="14">Belongs to the ligand-gated ion channel (TC 1.A.9) family.</text>
</comment>
<feature type="domain" description="Neurotransmitter-gated ion-channel transmembrane" evidence="16">
    <location>
        <begin position="243"/>
        <end position="463"/>
    </location>
</feature>
<organism evidence="17 18">
    <name type="scientific">Porites evermanni</name>
    <dbReference type="NCBI Taxonomy" id="104178"/>
    <lineage>
        <taxon>Eukaryota</taxon>
        <taxon>Metazoa</taxon>
        <taxon>Cnidaria</taxon>
        <taxon>Anthozoa</taxon>
        <taxon>Hexacorallia</taxon>
        <taxon>Scleractinia</taxon>
        <taxon>Fungiina</taxon>
        <taxon>Poritidae</taxon>
        <taxon>Porites</taxon>
    </lineage>
</organism>
<feature type="domain" description="Neurotransmitter-gated ion-channel ligand-binding" evidence="15">
    <location>
        <begin position="27"/>
        <end position="235"/>
    </location>
</feature>
<evidence type="ECO:0000256" key="8">
    <source>
        <dbReference type="ARBA" id="ARBA00023157"/>
    </source>
</evidence>
<evidence type="ECO:0000256" key="11">
    <source>
        <dbReference type="ARBA" id="ARBA00023286"/>
    </source>
</evidence>
<dbReference type="NCBIfam" id="TIGR00860">
    <property type="entry name" value="LIC"/>
    <property type="match status" value="2"/>
</dbReference>
<dbReference type="InterPro" id="IPR006029">
    <property type="entry name" value="Neurotrans-gated_channel_TM"/>
</dbReference>
<dbReference type="PRINTS" id="PR00252">
    <property type="entry name" value="NRIONCHANNEL"/>
</dbReference>
<keyword evidence="3 14" id="KW-0812">Transmembrane</keyword>
<keyword evidence="2" id="KW-1003">Cell membrane</keyword>
<feature type="domain" description="Neurotransmitter-gated ion-channel transmembrane" evidence="16">
    <location>
        <begin position="1146"/>
        <end position="1369"/>
    </location>
</feature>
<feature type="transmembrane region" description="Helical" evidence="14">
    <location>
        <begin position="1642"/>
        <end position="1659"/>
    </location>
</feature>
<dbReference type="Gene3D" id="1.20.58.390">
    <property type="entry name" value="Neurotransmitter-gated ion-channel transmembrane domain"/>
    <property type="match status" value="4"/>
</dbReference>
<proteinExistence type="inferred from homology"/>
<reference evidence="17 18" key="1">
    <citation type="submission" date="2022-05" db="EMBL/GenBank/DDBJ databases">
        <authorList>
            <consortium name="Genoscope - CEA"/>
            <person name="William W."/>
        </authorList>
    </citation>
    <scope>NUCLEOTIDE SEQUENCE [LARGE SCALE GENOMIC DNA]</scope>
</reference>
<evidence type="ECO:0000256" key="13">
    <source>
        <dbReference type="ARBA" id="ARBA00034099"/>
    </source>
</evidence>
<dbReference type="InterPro" id="IPR002394">
    <property type="entry name" value="Nicotinic_acetylcholine_rcpt"/>
</dbReference>
<feature type="transmembrane region" description="Helical" evidence="14">
    <location>
        <begin position="1679"/>
        <end position="1698"/>
    </location>
</feature>
<keyword evidence="11" id="KW-1071">Ligand-gated ion channel</keyword>
<dbReference type="InterPro" id="IPR018000">
    <property type="entry name" value="Neurotransmitter_ion_chnl_CS"/>
</dbReference>
<feature type="transmembrane region" description="Helical" evidence="14">
    <location>
        <begin position="298"/>
        <end position="324"/>
    </location>
</feature>
<feature type="transmembrane region" description="Helical" evidence="14">
    <location>
        <begin position="1831"/>
        <end position="1851"/>
    </location>
</feature>
<protein>
    <submittedName>
        <fullName evidence="17">Uncharacterized protein</fullName>
    </submittedName>
</protein>
<evidence type="ECO:0000256" key="14">
    <source>
        <dbReference type="RuleBase" id="RU000687"/>
    </source>
</evidence>
<keyword evidence="14" id="KW-0732">Signal</keyword>
<dbReference type="SUPFAM" id="SSF63712">
    <property type="entry name" value="Nicotinic receptor ligand binding domain-like"/>
    <property type="match status" value="3"/>
</dbReference>
<evidence type="ECO:0000256" key="9">
    <source>
        <dbReference type="ARBA" id="ARBA00023170"/>
    </source>
</evidence>
<dbReference type="Gene3D" id="2.70.170.10">
    <property type="entry name" value="Neurotransmitter-gated ion-channel ligand-binding domain"/>
    <property type="match status" value="3"/>
</dbReference>
<evidence type="ECO:0000256" key="3">
    <source>
        <dbReference type="ARBA" id="ARBA00022692"/>
    </source>
</evidence>
<feature type="transmembrane region" description="Helical" evidence="14">
    <location>
        <begin position="1209"/>
        <end position="1227"/>
    </location>
</feature>
<dbReference type="InterPro" id="IPR036719">
    <property type="entry name" value="Neuro-gated_channel_TM_sf"/>
</dbReference>
<feature type="transmembrane region" description="Helical" evidence="14">
    <location>
        <begin position="905"/>
        <end position="924"/>
    </location>
</feature>
<feature type="transmembrane region" description="Helical" evidence="14">
    <location>
        <begin position="1171"/>
        <end position="1189"/>
    </location>
</feature>
<evidence type="ECO:0000256" key="4">
    <source>
        <dbReference type="ARBA" id="ARBA00022989"/>
    </source>
</evidence>
<comment type="subcellular location">
    <subcellularLocation>
        <location evidence="13">Synaptic cell membrane</location>
        <topology evidence="13">Multi-pass membrane protein</topology>
    </subcellularLocation>
</comment>
<feature type="domain" description="Neurotransmitter-gated ion-channel transmembrane" evidence="16">
    <location>
        <begin position="1617"/>
        <end position="1847"/>
    </location>
</feature>
<keyword evidence="18" id="KW-1185">Reference proteome</keyword>
<evidence type="ECO:0000256" key="1">
    <source>
        <dbReference type="ARBA" id="ARBA00022448"/>
    </source>
</evidence>
<evidence type="ECO:0000256" key="2">
    <source>
        <dbReference type="ARBA" id="ARBA00022475"/>
    </source>
</evidence>
<dbReference type="InterPro" id="IPR036734">
    <property type="entry name" value="Neur_chan_lig-bd_sf"/>
</dbReference>
<keyword evidence="4 14" id="KW-1133">Transmembrane helix</keyword>
<dbReference type="CDD" id="cd19051">
    <property type="entry name" value="LGIC_TM_cation"/>
    <property type="match status" value="3"/>
</dbReference>
<dbReference type="Pfam" id="PF02932">
    <property type="entry name" value="Neur_chan_memb"/>
    <property type="match status" value="3"/>
</dbReference>
<sequence length="1855" mass="213055">MYLSPLDILIFSLFLVLNTGSHVNDSEHRLIEDLLRDYKKDSRPVFNKSEAVKVELDVAYSQLVDLDGKNQILSSKIWIRQKWKNPFLAWKPEDYNGIKNINVDPKLVWKPDLVLYNNIGIGQTGAIYNYDTKVVMDYDGNSSWYAPTEIKSICKIDITFFPFDEQKCPLTFGSWTYSGTFLNLTNKSETADLGKYTVSGEWKLLAVPTVRNVIKYNCCPDPFIDITYTVIVRRRVLFYMTNLILPCIVLGALTVFSFQLPPESGERISLVITILLGLTVFMLVFTENVPRTSEVIPLIVKYAFTVMCEVSFSLLITCFVVRVYHRNPSKSMPAWYRYLTYRILAPVLMMKKPSGAKQDKQTCEKHQLERAKSNHRRGSNIYVSKLFGSYERGSNCCKVELESKEGDDLVEVVSENSRHSDTLKCPSLDKLDEISRGMRVVIDHIKDVKTTESNKNEWHFAAQLSGTLRGRGTGDVRQRFFFPVPTAPQRSLSSPTVRNSFCPSLRRILARMFLGLSTGCLSSRSCSCSVMCVAFYGLHKSYFQLFRDIFVLIPLNRRTAGLYKFKGRQDWKLRILTFNAPLPELICRGFSHYIILSFTPCEQNLRSTELSPIGGHRFTLRQDMDLREIPSATRSHGSREVLVIPSGIASPWSPKFVLLLVLVLHLSRFSGVSLFSPPFFITLFNSWFFYFPALLVSLWQSVNMGRIGIKENAQERPFLQAFTICMSPKQFPETFLCEGPLKKVQRKVHAPPLLLPGDRDYSQFGMAHYPTDSDNYHPKQNFILRNLHCNIVPNFFDDVAKVSRVWHTLSQNRLCFYTSRTGKKSEEVSQIENQHKVSFCTELQNHNGKRRKNSVNYDYKHSFITRIQRLYLFITACTITLLNEATGDDAMNCLFVMKTNSIKRYFFVLGTLFALLGLATSQAAHKNDYEHKLIKDLFDGYSKDALPVMNKSIAIDVHFDLAYAQLISLDSKNQILSSKVWFRQMWTNPFLRWDPAKYGGIQFINIDPKLIWKPDIILYNNIGFGQTGAIYNYDTKAVMNHTGYTEWFAPTEIHSICKIDIGFFPFDEQKCPLVFGSWTYTGNKLNLTNKRDAADLTKYTVSGEWELLDAPLKRNVVTYSCCPHPFVDITYTIHVKRRVLFYMMNLIVPCIVLAVLTVFSFYLPPESGERMGLVITILLGLTVFMMVFTENVPRTSEVTPLIGKYSVTVLVQVTVALVVTCSILRVYHRDPEREMPRWFRRLIFDILGPMLLAMPSDERIKMKREDKGRKFYATKVQGAPYEIHRSQNHLVVSMPKLTGPKKGDSEVHSPRDSKCFLTSMGSNVSLTPSDERMEEIVYGMRSIVAHLKETQETEEKVSDWHHAAAVLDKQKHKRVAKELLFVMERAQQRSFTVRASPHLDPEHHLLRDVFANYSKEVRPIISKDKPVVVNFDMMFSQLVELNGRSQIMTSKVWIRQSWNNPFLKWNPDDYGGVKFINIDPKLIWKPDIVLYNSIQSDSGEMYKFNTKVVINHNGSCQWYAPTEVKTVCKIDITYFPFDQQRCIMVFGSWTYTSSSLNLKLARKEVDLSGYILNGEWDLVSADAVRNVVKYSCCPDPFIDITYNLTLRRRVTFYLNNLIFPCVALAILTVFAFFLPPEAGERISLIITILLGLTVYTLIFTENIPPTSEVTPLLTKYSTAIMALLGTSLVVSCLVLWTYHRDPSTKMSICFNFVVFKFLAKLLGVKVESEEASKEQPKRKCTPVMVGDRWPTYFPVQRRTVSENGNASPRRSPKQISPTDNAQEFVYPSHIERKFDQVIAKLEAVASSLTCDQEEESKKKKWQTAAQIIDKFFFWLFTIIVIVVTVVMYFTIPKYD</sequence>
<feature type="signal peptide" evidence="14">
    <location>
        <begin position="1"/>
        <end position="21"/>
    </location>
</feature>
<keyword evidence="6 14" id="KW-0406">Ion transport</keyword>
<evidence type="ECO:0000256" key="12">
    <source>
        <dbReference type="ARBA" id="ARBA00023303"/>
    </source>
</evidence>
<feature type="transmembrane region" description="Helical" evidence="14">
    <location>
        <begin position="687"/>
        <end position="709"/>
    </location>
</feature>
<dbReference type="CDD" id="cd18997">
    <property type="entry name" value="LGIC_ECD_nAChR"/>
    <property type="match status" value="3"/>
</dbReference>
<keyword evidence="12 14" id="KW-0407">Ion channel</keyword>
<dbReference type="InterPro" id="IPR038050">
    <property type="entry name" value="Neuro_actylchol_rec"/>
</dbReference>
<feature type="chain" id="PRO_5045011273" evidence="14">
    <location>
        <begin position="22"/>
        <end position="1855"/>
    </location>
</feature>
<dbReference type="InterPro" id="IPR006201">
    <property type="entry name" value="Neur_channel"/>
</dbReference>
<evidence type="ECO:0000256" key="6">
    <source>
        <dbReference type="ARBA" id="ARBA00023065"/>
    </source>
</evidence>
<dbReference type="SUPFAM" id="SSF90112">
    <property type="entry name" value="Neurotransmitter-gated ion-channel transmembrane pore"/>
    <property type="match status" value="3"/>
</dbReference>
<dbReference type="Proteomes" id="UP001159427">
    <property type="component" value="Unassembled WGS sequence"/>
</dbReference>
<gene>
    <name evidence="17" type="ORF">PEVE_00019429</name>
</gene>
<feature type="transmembrane region" description="Helical" evidence="14">
    <location>
        <begin position="268"/>
        <end position="286"/>
    </location>
</feature>
<dbReference type="PANTHER" id="PTHR18945">
    <property type="entry name" value="NEUROTRANSMITTER GATED ION CHANNEL"/>
    <property type="match status" value="1"/>
</dbReference>
<feature type="transmembrane region" description="Helical" evidence="14">
    <location>
        <begin position="1139"/>
        <end position="1164"/>
    </location>
</feature>
<keyword evidence="5" id="KW-0770">Synapse</keyword>
<evidence type="ECO:0000259" key="16">
    <source>
        <dbReference type="Pfam" id="PF02932"/>
    </source>
</evidence>
<accession>A0ABN8M1M7</accession>
<feature type="domain" description="Neurotransmitter-gated ion-channel ligand-binding" evidence="15">
    <location>
        <begin position="1403"/>
        <end position="1610"/>
    </location>
</feature>
<keyword evidence="10" id="KW-0325">Glycoprotein</keyword>
<evidence type="ECO:0000259" key="15">
    <source>
        <dbReference type="Pfam" id="PF02931"/>
    </source>
</evidence>
<dbReference type="Pfam" id="PF02931">
    <property type="entry name" value="Neur_chan_LBD"/>
    <property type="match status" value="3"/>
</dbReference>
<keyword evidence="7 14" id="KW-0472">Membrane</keyword>
<dbReference type="EMBL" id="CALNXI010000262">
    <property type="protein sequence ID" value="CAH3023468.1"/>
    <property type="molecule type" value="Genomic_DNA"/>
</dbReference>
<keyword evidence="9" id="KW-0675">Receptor</keyword>
<evidence type="ECO:0000256" key="7">
    <source>
        <dbReference type="ARBA" id="ARBA00023136"/>
    </source>
</evidence>
<evidence type="ECO:0000313" key="18">
    <source>
        <dbReference type="Proteomes" id="UP001159427"/>
    </source>
</evidence>
<comment type="caution">
    <text evidence="17">The sequence shown here is derived from an EMBL/GenBank/DDBJ whole genome shotgun (WGS) entry which is preliminary data.</text>
</comment>
<keyword evidence="8" id="KW-1015">Disulfide bond</keyword>
<name>A0ABN8M1M7_9CNID</name>
<feature type="transmembrane region" description="Helical" evidence="14">
    <location>
        <begin position="1617"/>
        <end position="1635"/>
    </location>
</feature>